<dbReference type="AlphaFoldDB" id="A0A177AGI3"/>
<feature type="signal peptide" evidence="1">
    <location>
        <begin position="1"/>
        <end position="16"/>
    </location>
</feature>
<dbReference type="OrthoDB" id="3543282at2759"/>
<protein>
    <recommendedName>
        <fullName evidence="3">Secreted protein</fullName>
    </recommendedName>
</protein>
<proteinExistence type="predicted"/>
<organism evidence="2">
    <name type="scientific">Pseudogymnoascus destructans</name>
    <dbReference type="NCBI Taxonomy" id="655981"/>
    <lineage>
        <taxon>Eukaryota</taxon>
        <taxon>Fungi</taxon>
        <taxon>Dikarya</taxon>
        <taxon>Ascomycota</taxon>
        <taxon>Pezizomycotina</taxon>
        <taxon>Leotiomycetes</taxon>
        <taxon>Thelebolales</taxon>
        <taxon>Thelebolaceae</taxon>
        <taxon>Pseudogymnoascus</taxon>
    </lineage>
</organism>
<dbReference type="VEuPathDB" id="FungiDB:GMDG_03939"/>
<keyword evidence="1" id="KW-0732">Signal</keyword>
<reference evidence="2" key="1">
    <citation type="submission" date="2016-03" db="EMBL/GenBank/DDBJ databases">
        <title>Updated assembly of Pseudogymnoascus destructans, the fungus causing white-nose syndrome of bats.</title>
        <authorList>
            <person name="Palmer J.M."/>
            <person name="Drees K.P."/>
            <person name="Foster J.T."/>
            <person name="Lindner D.L."/>
        </authorList>
    </citation>
    <scope>NUCLEOTIDE SEQUENCE [LARGE SCALE GENOMIC DNA]</scope>
    <source>
        <strain evidence="2">20631-21</strain>
    </source>
</reference>
<name>A0A177AGI3_9PEZI</name>
<evidence type="ECO:0000256" key="1">
    <source>
        <dbReference type="SAM" id="SignalP"/>
    </source>
</evidence>
<dbReference type="GeneID" id="36286273"/>
<accession>A0A177AGI3</accession>
<dbReference type="eggNOG" id="ENOG502TE04">
    <property type="taxonomic scope" value="Eukaryota"/>
</dbReference>
<gene>
    <name evidence="2" type="ORF">VC83_03196</name>
</gene>
<dbReference type="EMBL" id="KV441392">
    <property type="protein sequence ID" value="OAF60283.1"/>
    <property type="molecule type" value="Genomic_DNA"/>
</dbReference>
<evidence type="ECO:0008006" key="3">
    <source>
        <dbReference type="Google" id="ProtNLM"/>
    </source>
</evidence>
<feature type="chain" id="PRO_5008056512" description="Secreted protein" evidence="1">
    <location>
        <begin position="17"/>
        <end position="199"/>
    </location>
</feature>
<dbReference type="Proteomes" id="UP000077154">
    <property type="component" value="Unassembled WGS sequence"/>
</dbReference>
<sequence>MVQIRLVSVFAATVLAWVTSAHITLEDIDSLRSITKDCNEKIRALKSAHKGNPAQVVILDNESSKDEIEDVVAGSLTYLNGELLSLLNIPVKDIAIEKPNCPEVLKHCHVFLQATTRFLQAVDEKQQEFGWDTESTIYNALGWMQSLWASRSANEQHLSFIEQQLRLYKASSCFNNVNDILRQDVEVVEYLNDLMDTFR</sequence>
<evidence type="ECO:0000313" key="2">
    <source>
        <dbReference type="EMBL" id="OAF60283.1"/>
    </source>
</evidence>
<dbReference type="RefSeq" id="XP_024325565.1">
    <property type="nucleotide sequence ID" value="XM_024466844.1"/>
</dbReference>